<dbReference type="AlphaFoldDB" id="A0A8H6VYB6"/>
<accession>A0A8H6VYB6</accession>
<feature type="domain" description="DUF6534" evidence="3">
    <location>
        <begin position="180"/>
        <end position="266"/>
    </location>
</feature>
<dbReference type="Proteomes" id="UP000613580">
    <property type="component" value="Unassembled WGS sequence"/>
</dbReference>
<evidence type="ECO:0000256" key="1">
    <source>
        <dbReference type="SAM" id="MobiDB-lite"/>
    </source>
</evidence>
<feature type="region of interest" description="Disordered" evidence="1">
    <location>
        <begin position="337"/>
        <end position="359"/>
    </location>
</feature>
<dbReference type="PANTHER" id="PTHR40465">
    <property type="entry name" value="CHROMOSOME 1, WHOLE GENOME SHOTGUN SEQUENCE"/>
    <property type="match status" value="1"/>
</dbReference>
<keyword evidence="2" id="KW-0812">Transmembrane</keyword>
<evidence type="ECO:0000256" key="2">
    <source>
        <dbReference type="SAM" id="Phobius"/>
    </source>
</evidence>
<name>A0A8H6VYB6_MYCCL</name>
<evidence type="ECO:0000313" key="5">
    <source>
        <dbReference type="Proteomes" id="UP000613580"/>
    </source>
</evidence>
<feature type="transmembrane region" description="Helical" evidence="2">
    <location>
        <begin position="216"/>
        <end position="237"/>
    </location>
</feature>
<feature type="transmembrane region" description="Helical" evidence="2">
    <location>
        <begin position="135"/>
        <end position="155"/>
    </location>
</feature>
<sequence length="359" mass="38382">MSSNTTSSASGPTVTLGVGPTVDVHLVYGPLLLGVFFNMILYGVLVSQQLTYLKSPRRDRLWMRILVWGVFSLETANTACDMSLIYEPLISHYGGLPGKLPTVFVSQPLSVILVGFPIQLFFIWRIQTLTHNNILCALICVGAVGAFGGGLWTAIGVLVEKTFANIPHLYDAARTWLITSAVTDLAIATSLSLALRRKKTGFAATDTVVDRIIRMTVQTGLITALFSVLDVTCLLTLRGDTINFLWNIPLSKLYSNCLLSTLNARDQMRHGLGSEHAGTGVNGSGPQVLSGGRKVGAAAPPANVVLPGSPGIDSGYGFGYEGDSKMMQDSIGMMEFSPNESEERGGHPANGEYGVQSVV</sequence>
<organism evidence="4 5">
    <name type="scientific">Mycena chlorophos</name>
    <name type="common">Agaric fungus</name>
    <name type="synonym">Agaricus chlorophos</name>
    <dbReference type="NCBI Taxonomy" id="658473"/>
    <lineage>
        <taxon>Eukaryota</taxon>
        <taxon>Fungi</taxon>
        <taxon>Dikarya</taxon>
        <taxon>Basidiomycota</taxon>
        <taxon>Agaricomycotina</taxon>
        <taxon>Agaricomycetes</taxon>
        <taxon>Agaricomycetidae</taxon>
        <taxon>Agaricales</taxon>
        <taxon>Marasmiineae</taxon>
        <taxon>Mycenaceae</taxon>
        <taxon>Mycena</taxon>
    </lineage>
</organism>
<evidence type="ECO:0000259" key="3">
    <source>
        <dbReference type="Pfam" id="PF20152"/>
    </source>
</evidence>
<keyword evidence="2" id="KW-0472">Membrane</keyword>
<feature type="transmembrane region" description="Helical" evidence="2">
    <location>
        <begin position="105"/>
        <end position="123"/>
    </location>
</feature>
<keyword evidence="5" id="KW-1185">Reference proteome</keyword>
<gene>
    <name evidence="4" type="ORF">HMN09_01100900</name>
</gene>
<feature type="transmembrane region" description="Helical" evidence="2">
    <location>
        <begin position="65"/>
        <end position="85"/>
    </location>
</feature>
<dbReference type="EMBL" id="JACAZE010000017">
    <property type="protein sequence ID" value="KAF7296311.1"/>
    <property type="molecule type" value="Genomic_DNA"/>
</dbReference>
<comment type="caution">
    <text evidence="4">The sequence shown here is derived from an EMBL/GenBank/DDBJ whole genome shotgun (WGS) entry which is preliminary data.</text>
</comment>
<dbReference type="PANTHER" id="PTHR40465:SF1">
    <property type="entry name" value="DUF6534 DOMAIN-CONTAINING PROTEIN"/>
    <property type="match status" value="1"/>
</dbReference>
<feature type="transmembrane region" description="Helical" evidence="2">
    <location>
        <begin position="175"/>
        <end position="195"/>
    </location>
</feature>
<reference evidence="4" key="1">
    <citation type="submission" date="2020-05" db="EMBL/GenBank/DDBJ databases">
        <title>Mycena genomes resolve the evolution of fungal bioluminescence.</title>
        <authorList>
            <person name="Tsai I.J."/>
        </authorList>
    </citation>
    <scope>NUCLEOTIDE SEQUENCE</scope>
    <source>
        <strain evidence="4">110903Hualien_Pintung</strain>
    </source>
</reference>
<dbReference type="InterPro" id="IPR045339">
    <property type="entry name" value="DUF6534"/>
</dbReference>
<evidence type="ECO:0000313" key="4">
    <source>
        <dbReference type="EMBL" id="KAF7296311.1"/>
    </source>
</evidence>
<dbReference type="OrthoDB" id="3265526at2759"/>
<protein>
    <recommendedName>
        <fullName evidence="3">DUF6534 domain-containing protein</fullName>
    </recommendedName>
</protein>
<proteinExistence type="predicted"/>
<feature type="transmembrane region" description="Helical" evidence="2">
    <location>
        <begin position="26"/>
        <end position="45"/>
    </location>
</feature>
<keyword evidence="2" id="KW-1133">Transmembrane helix</keyword>
<dbReference type="Pfam" id="PF20152">
    <property type="entry name" value="DUF6534"/>
    <property type="match status" value="1"/>
</dbReference>